<dbReference type="Pfam" id="PF00067">
    <property type="entry name" value="p450"/>
    <property type="match status" value="1"/>
</dbReference>
<dbReference type="PRINTS" id="PR00385">
    <property type="entry name" value="P450"/>
</dbReference>
<evidence type="ECO:0000313" key="10">
    <source>
        <dbReference type="Proteomes" id="UP000287188"/>
    </source>
</evidence>
<keyword evidence="10" id="KW-1185">Reference proteome</keyword>
<dbReference type="SUPFAM" id="SSF48264">
    <property type="entry name" value="Cytochrome P450"/>
    <property type="match status" value="1"/>
</dbReference>
<evidence type="ECO:0000256" key="4">
    <source>
        <dbReference type="ARBA" id="ARBA00023002"/>
    </source>
</evidence>
<evidence type="ECO:0000256" key="6">
    <source>
        <dbReference type="ARBA" id="ARBA00023033"/>
    </source>
</evidence>
<evidence type="ECO:0000256" key="1">
    <source>
        <dbReference type="ARBA" id="ARBA00010617"/>
    </source>
</evidence>
<protein>
    <submittedName>
        <fullName evidence="9">Cytochrome P450</fullName>
    </submittedName>
</protein>
<dbReference type="Proteomes" id="UP000287188">
    <property type="component" value="Unassembled WGS sequence"/>
</dbReference>
<dbReference type="GO" id="GO:0020037">
    <property type="term" value="F:heme binding"/>
    <property type="evidence" value="ECO:0007669"/>
    <property type="project" value="InterPro"/>
</dbReference>
<proteinExistence type="inferred from homology"/>
<dbReference type="RefSeq" id="WP_126553341.1">
    <property type="nucleotide sequence ID" value="NZ_BIFS01000001.1"/>
</dbReference>
<dbReference type="GO" id="GO:0004497">
    <property type="term" value="F:monooxygenase activity"/>
    <property type="evidence" value="ECO:0007669"/>
    <property type="project" value="UniProtKB-KW"/>
</dbReference>
<keyword evidence="5 7" id="KW-0408">Iron</keyword>
<dbReference type="InterPro" id="IPR001128">
    <property type="entry name" value="Cyt_P450"/>
</dbReference>
<keyword evidence="2 7" id="KW-0349">Heme</keyword>
<feature type="binding site" description="axial binding residue" evidence="7">
    <location>
        <position position="395"/>
    </location>
    <ligand>
        <name>heme</name>
        <dbReference type="ChEBI" id="CHEBI:30413"/>
    </ligand>
    <ligandPart>
        <name>Fe</name>
        <dbReference type="ChEBI" id="CHEBI:18248"/>
    </ligandPart>
</feature>
<dbReference type="InterPro" id="IPR050196">
    <property type="entry name" value="Cytochrome_P450_Monoox"/>
</dbReference>
<name>A0A402AR70_9CHLR</name>
<comment type="caution">
    <text evidence="9">The sequence shown here is derived from an EMBL/GenBank/DDBJ whole genome shotgun (WGS) entry which is preliminary data.</text>
</comment>
<dbReference type="PANTHER" id="PTHR24291">
    <property type="entry name" value="CYTOCHROME P450 FAMILY 4"/>
    <property type="match status" value="1"/>
</dbReference>
<evidence type="ECO:0000256" key="2">
    <source>
        <dbReference type="ARBA" id="ARBA00022617"/>
    </source>
</evidence>
<dbReference type="PANTHER" id="PTHR24291:SF50">
    <property type="entry name" value="BIFUNCTIONAL ALBAFLAVENONE MONOOXYGENASE_TERPENE SYNTHASE"/>
    <property type="match status" value="1"/>
</dbReference>
<accession>A0A402AR70</accession>
<dbReference type="OrthoDB" id="9789468at2"/>
<evidence type="ECO:0000256" key="5">
    <source>
        <dbReference type="ARBA" id="ARBA00023004"/>
    </source>
</evidence>
<dbReference type="InterPro" id="IPR002401">
    <property type="entry name" value="Cyt_P450_E_grp-I"/>
</dbReference>
<evidence type="ECO:0000313" key="9">
    <source>
        <dbReference type="EMBL" id="GCE21588.1"/>
    </source>
</evidence>
<dbReference type="EMBL" id="BIFS01000001">
    <property type="protein sequence ID" value="GCE21588.1"/>
    <property type="molecule type" value="Genomic_DNA"/>
</dbReference>
<dbReference type="PROSITE" id="PS00086">
    <property type="entry name" value="CYTOCHROME_P450"/>
    <property type="match status" value="1"/>
</dbReference>
<sequence>MDAIQQKVTLPPGPKPLPVLGNNHSFVRDPLDFLQTLHQTYGPLATIYMSDTPSVVLFEPEHIHYVLTENPRNFTSAEFAQNLQEFTGHGLFNLDGDTHRQQRRLVQPAFHRKRVESYADTMRQYTLELLDTWKAGEQIALDQELQQLTMRTVAKCLFNIDLGLRNSNLGQAFADIRENQPKLLEMILKLRINLPFTDYGKRQRGKRIIDEVIYRLIAQRRIEGKDEGDFLSMLLATTEDDQALSDTQIRDHIMTFVAAGHETATNTLSWAIYLLAQNDSEYEKLYLELQSQLHGQPPTLADLAKIPYTEWAINETLRLYPPAYLIGRRARAEFTLDNYTFPAKTNVLISKWVLHRRPDLWEAADEFQPERWRPENAKNIVPWSYIPFGAGPRICIGMPFAQLEMRMLLATILQRFKFRIVPGFKMQTDAVITLRIKNGLQVILEPAP</sequence>
<dbReference type="GO" id="GO:0005506">
    <property type="term" value="F:iron ion binding"/>
    <property type="evidence" value="ECO:0007669"/>
    <property type="project" value="InterPro"/>
</dbReference>
<comment type="similarity">
    <text evidence="1 8">Belongs to the cytochrome P450 family.</text>
</comment>
<keyword evidence="4 8" id="KW-0560">Oxidoreductase</keyword>
<dbReference type="GO" id="GO:0016705">
    <property type="term" value="F:oxidoreductase activity, acting on paired donors, with incorporation or reduction of molecular oxygen"/>
    <property type="evidence" value="ECO:0007669"/>
    <property type="project" value="InterPro"/>
</dbReference>
<organism evidence="9 10">
    <name type="scientific">Dictyobacter kobayashii</name>
    <dbReference type="NCBI Taxonomy" id="2014872"/>
    <lineage>
        <taxon>Bacteria</taxon>
        <taxon>Bacillati</taxon>
        <taxon>Chloroflexota</taxon>
        <taxon>Ktedonobacteria</taxon>
        <taxon>Ktedonobacterales</taxon>
        <taxon>Dictyobacteraceae</taxon>
        <taxon>Dictyobacter</taxon>
    </lineage>
</organism>
<dbReference type="AlphaFoldDB" id="A0A402AR70"/>
<keyword evidence="3 7" id="KW-0479">Metal-binding</keyword>
<evidence type="ECO:0000256" key="3">
    <source>
        <dbReference type="ARBA" id="ARBA00022723"/>
    </source>
</evidence>
<dbReference type="InterPro" id="IPR036396">
    <property type="entry name" value="Cyt_P450_sf"/>
</dbReference>
<comment type="cofactor">
    <cofactor evidence="7">
        <name>heme</name>
        <dbReference type="ChEBI" id="CHEBI:30413"/>
    </cofactor>
</comment>
<evidence type="ECO:0000256" key="7">
    <source>
        <dbReference type="PIRSR" id="PIRSR602401-1"/>
    </source>
</evidence>
<reference evidence="10" key="1">
    <citation type="submission" date="2018-12" db="EMBL/GenBank/DDBJ databases">
        <title>Tengunoibacter tsumagoiensis gen. nov., sp. nov., Dictyobacter kobayashii sp. nov., D. alpinus sp. nov., and D. joshuensis sp. nov. and description of Dictyobacteraceae fam. nov. within the order Ktedonobacterales isolated from Tengu-no-mugimeshi.</title>
        <authorList>
            <person name="Wang C.M."/>
            <person name="Zheng Y."/>
            <person name="Sakai Y."/>
            <person name="Toyoda A."/>
            <person name="Minakuchi Y."/>
            <person name="Abe K."/>
            <person name="Yokota A."/>
            <person name="Yabe S."/>
        </authorList>
    </citation>
    <scope>NUCLEOTIDE SEQUENCE [LARGE SCALE GENOMIC DNA]</scope>
    <source>
        <strain evidence="10">Uno11</strain>
    </source>
</reference>
<keyword evidence="6 8" id="KW-0503">Monooxygenase</keyword>
<evidence type="ECO:0000256" key="8">
    <source>
        <dbReference type="RuleBase" id="RU000461"/>
    </source>
</evidence>
<gene>
    <name evidence="9" type="ORF">KDK_53880</name>
</gene>
<dbReference type="Gene3D" id="1.10.630.10">
    <property type="entry name" value="Cytochrome P450"/>
    <property type="match status" value="1"/>
</dbReference>
<dbReference type="InterPro" id="IPR017972">
    <property type="entry name" value="Cyt_P450_CS"/>
</dbReference>
<dbReference type="PRINTS" id="PR00463">
    <property type="entry name" value="EP450I"/>
</dbReference>